<reference evidence="8" key="1">
    <citation type="submission" date="2019-08" db="EMBL/GenBank/DDBJ databases">
        <authorList>
            <person name="Kucharzyk K."/>
            <person name="Murdoch R.W."/>
            <person name="Higgins S."/>
            <person name="Loffler F."/>
        </authorList>
    </citation>
    <scope>NUCLEOTIDE SEQUENCE</scope>
</reference>
<comment type="caution">
    <text evidence="8">The sequence shown here is derived from an EMBL/GenBank/DDBJ whole genome shotgun (WGS) entry which is preliminary data.</text>
</comment>
<dbReference type="PROSITE" id="PS51257">
    <property type="entry name" value="PROKAR_LIPOPROTEIN"/>
    <property type="match status" value="1"/>
</dbReference>
<dbReference type="SUPFAM" id="SSF102114">
    <property type="entry name" value="Radical SAM enzymes"/>
    <property type="match status" value="1"/>
</dbReference>
<proteinExistence type="predicted"/>
<protein>
    <recommendedName>
        <fullName evidence="7">Elp3/MiaA/NifB-like radical SAM core domain-containing protein</fullName>
    </recommendedName>
</protein>
<accession>A0A644UUA6</accession>
<sequence>MTEIRKPLASWKGQDRYFGEVLSSLTGIFLSGGCSWNRCRMCGYKNDRDTCSKDELIEHMKGQILWMQENYAPEEYQLGKIFTSGSVFDENEVPLPVLDAFGEFFAGKPLIAESRSEYVTENALSRLLKSLDKGQAHPLTVAIGLETTNESIREKSIDKGNTFADFIKASETAHNAGVGVKAYLMMKPLFLTEKEALEDMEISIREVAPYADMISMNLCTIQGKTELERYWQKGGFRPPYLWSALKVLREADVPVACDPVGGGFKRGPHNCGECDKEIVAAINEYSLTADKGILNDVWEIPCACKKEWEYVLENERSWNMPLTK</sequence>
<dbReference type="GO" id="GO:0046872">
    <property type="term" value="F:metal ion binding"/>
    <property type="evidence" value="ECO:0007669"/>
    <property type="project" value="UniProtKB-KW"/>
</dbReference>
<evidence type="ECO:0000256" key="6">
    <source>
        <dbReference type="ARBA" id="ARBA00023014"/>
    </source>
</evidence>
<dbReference type="InterPro" id="IPR058240">
    <property type="entry name" value="rSAM_sf"/>
</dbReference>
<keyword evidence="4" id="KW-0479">Metal-binding</keyword>
<dbReference type="GO" id="GO:0003824">
    <property type="term" value="F:catalytic activity"/>
    <property type="evidence" value="ECO:0007669"/>
    <property type="project" value="InterPro"/>
</dbReference>
<dbReference type="PIRSF" id="PIRSF004954">
    <property type="entry name" value="Radical_SAM"/>
    <property type="match status" value="1"/>
</dbReference>
<dbReference type="InterPro" id="IPR039661">
    <property type="entry name" value="ELP3"/>
</dbReference>
<dbReference type="GO" id="GO:0005737">
    <property type="term" value="C:cytoplasm"/>
    <property type="evidence" value="ECO:0007669"/>
    <property type="project" value="TreeGrafter"/>
</dbReference>
<keyword evidence="5" id="KW-0408">Iron</keyword>
<dbReference type="SMART" id="SM00729">
    <property type="entry name" value="Elp3"/>
    <property type="match status" value="1"/>
</dbReference>
<evidence type="ECO:0000256" key="1">
    <source>
        <dbReference type="ARBA" id="ARBA00001966"/>
    </source>
</evidence>
<evidence type="ECO:0000313" key="8">
    <source>
        <dbReference type="EMBL" id="MPL82649.1"/>
    </source>
</evidence>
<keyword evidence="6" id="KW-0411">Iron-sulfur</keyword>
<evidence type="ECO:0000256" key="3">
    <source>
        <dbReference type="ARBA" id="ARBA00022691"/>
    </source>
</evidence>
<dbReference type="InterPro" id="IPR006638">
    <property type="entry name" value="Elp3/MiaA/NifB-like_rSAM"/>
</dbReference>
<dbReference type="EMBL" id="VSSQ01000165">
    <property type="protein sequence ID" value="MPL82649.1"/>
    <property type="molecule type" value="Genomic_DNA"/>
</dbReference>
<keyword evidence="3" id="KW-0949">S-adenosyl-L-methionine</keyword>
<name>A0A644UUA6_9ZZZZ</name>
<dbReference type="InterPro" id="IPR005909">
    <property type="entry name" value="RaSEA"/>
</dbReference>
<keyword evidence="2" id="KW-0004">4Fe-4S</keyword>
<evidence type="ECO:0000256" key="2">
    <source>
        <dbReference type="ARBA" id="ARBA00022485"/>
    </source>
</evidence>
<dbReference type="GO" id="GO:0051539">
    <property type="term" value="F:4 iron, 4 sulfur cluster binding"/>
    <property type="evidence" value="ECO:0007669"/>
    <property type="project" value="UniProtKB-KW"/>
</dbReference>
<dbReference type="AlphaFoldDB" id="A0A644UUA6"/>
<organism evidence="8">
    <name type="scientific">bioreactor metagenome</name>
    <dbReference type="NCBI Taxonomy" id="1076179"/>
    <lineage>
        <taxon>unclassified sequences</taxon>
        <taxon>metagenomes</taxon>
        <taxon>ecological metagenomes</taxon>
    </lineage>
</organism>
<feature type="domain" description="Elp3/MiaA/NifB-like radical SAM core" evidence="7">
    <location>
        <begin position="24"/>
        <end position="250"/>
    </location>
</feature>
<gene>
    <name evidence="8" type="ORF">SDC9_28597</name>
</gene>
<dbReference type="GO" id="GO:0002926">
    <property type="term" value="P:tRNA wobble base 5-methoxycarbonylmethyl-2-thiouridinylation"/>
    <property type="evidence" value="ECO:0007669"/>
    <property type="project" value="TreeGrafter"/>
</dbReference>
<dbReference type="PANTHER" id="PTHR11135">
    <property type="entry name" value="HISTONE ACETYLTRANSFERASE-RELATED"/>
    <property type="match status" value="1"/>
</dbReference>
<dbReference type="NCBIfam" id="TIGR01210">
    <property type="entry name" value="archaeosine biosynthesis radical SAM protein RaSEA"/>
    <property type="match status" value="1"/>
</dbReference>
<evidence type="ECO:0000256" key="5">
    <source>
        <dbReference type="ARBA" id="ARBA00023004"/>
    </source>
</evidence>
<dbReference type="PANTHER" id="PTHR11135:SF0">
    <property type="entry name" value="ELONGATOR COMPLEX PROTEIN 3"/>
    <property type="match status" value="1"/>
</dbReference>
<evidence type="ECO:0000259" key="7">
    <source>
        <dbReference type="SMART" id="SM00729"/>
    </source>
</evidence>
<evidence type="ECO:0000256" key="4">
    <source>
        <dbReference type="ARBA" id="ARBA00022723"/>
    </source>
</evidence>
<comment type="cofactor">
    <cofactor evidence="1">
        <name>[4Fe-4S] cluster</name>
        <dbReference type="ChEBI" id="CHEBI:49883"/>
    </cofactor>
</comment>